<accession>A0ABX6N3M5</accession>
<reference evidence="2 3" key="1">
    <citation type="submission" date="2020-05" db="EMBL/GenBank/DDBJ databases">
        <title>Compete genome of Limnobacter sp. SAORIC-580.</title>
        <authorList>
            <person name="Song J."/>
            <person name="Cho J.-C."/>
        </authorList>
    </citation>
    <scope>NUCLEOTIDE SEQUENCE [LARGE SCALE GENOMIC DNA]</scope>
    <source>
        <strain evidence="2 3">SAORIC-580</strain>
    </source>
</reference>
<gene>
    <name evidence="2" type="ORF">HKT17_00345</name>
</gene>
<evidence type="ECO:0000259" key="1">
    <source>
        <dbReference type="Pfam" id="PF02492"/>
    </source>
</evidence>
<dbReference type="RefSeq" id="WP_171096948.1">
    <property type="nucleotide sequence ID" value="NZ_CP053084.1"/>
</dbReference>
<organism evidence="2 3">
    <name type="scientific">Limnobacter profundi</name>
    <dbReference type="NCBI Taxonomy" id="2732163"/>
    <lineage>
        <taxon>Bacteria</taxon>
        <taxon>Pseudomonadati</taxon>
        <taxon>Pseudomonadota</taxon>
        <taxon>Betaproteobacteria</taxon>
        <taxon>Burkholderiales</taxon>
        <taxon>Burkholderiaceae</taxon>
        <taxon>Limnobacter</taxon>
    </lineage>
</organism>
<sequence>MKTRLFLVPGRDPEARARRIEALLSEQAGVGKITLMASTEVFSYASVEAQAELFRLDTERKARGIHVLRLSPGCLCCSSKLVLTTHLARTLRLNQPNVLLMELESQSHPEQVLQLLKEPQWIDWFADITLVEDVA</sequence>
<protein>
    <recommendedName>
        <fullName evidence="1">CobW/HypB/UreG nucleotide-binding domain-containing protein</fullName>
    </recommendedName>
</protein>
<keyword evidence="3" id="KW-1185">Reference proteome</keyword>
<evidence type="ECO:0000313" key="2">
    <source>
        <dbReference type="EMBL" id="QJR28262.1"/>
    </source>
</evidence>
<dbReference type="EMBL" id="CP053084">
    <property type="protein sequence ID" value="QJR28262.1"/>
    <property type="molecule type" value="Genomic_DNA"/>
</dbReference>
<evidence type="ECO:0000313" key="3">
    <source>
        <dbReference type="Proteomes" id="UP000501130"/>
    </source>
</evidence>
<dbReference type="Gene3D" id="3.40.50.300">
    <property type="entry name" value="P-loop containing nucleotide triphosphate hydrolases"/>
    <property type="match status" value="1"/>
</dbReference>
<dbReference type="InterPro" id="IPR003495">
    <property type="entry name" value="CobW/HypB/UreG_nucleotide-bd"/>
</dbReference>
<dbReference type="Proteomes" id="UP000501130">
    <property type="component" value="Chromosome"/>
</dbReference>
<feature type="domain" description="CobW/HypB/UreG nucleotide-binding" evidence="1">
    <location>
        <begin position="61"/>
        <end position="123"/>
    </location>
</feature>
<dbReference type="InterPro" id="IPR027417">
    <property type="entry name" value="P-loop_NTPase"/>
</dbReference>
<dbReference type="Pfam" id="PF02492">
    <property type="entry name" value="cobW"/>
    <property type="match status" value="1"/>
</dbReference>
<name>A0ABX6N3M5_9BURK</name>
<proteinExistence type="predicted"/>